<dbReference type="EMBL" id="LGKO01000002">
    <property type="protein sequence ID" value="KPL84519.1"/>
    <property type="molecule type" value="Genomic_DNA"/>
</dbReference>
<name>A0A0P6YNX7_9CHLR</name>
<evidence type="ECO:0000313" key="4">
    <source>
        <dbReference type="Proteomes" id="UP000050544"/>
    </source>
</evidence>
<dbReference type="InterPro" id="IPR000428">
    <property type="entry name" value="Cu-bd"/>
</dbReference>
<dbReference type="InterPro" id="IPR017969">
    <property type="entry name" value="Heavy-metal-associated_CS"/>
</dbReference>
<comment type="caution">
    <text evidence="3">The sequence shown here is derived from an EMBL/GenBank/DDBJ whole genome shotgun (WGS) entry which is preliminary data.</text>
</comment>
<dbReference type="AlphaFoldDB" id="A0A0P6YNX7"/>
<protein>
    <recommendedName>
        <fullName evidence="2">HMA domain-containing protein</fullName>
    </recommendedName>
</protein>
<dbReference type="PROSITE" id="PS01047">
    <property type="entry name" value="HMA_1"/>
    <property type="match status" value="1"/>
</dbReference>
<accession>A0A0P6YNX7</accession>
<evidence type="ECO:0000313" key="3">
    <source>
        <dbReference type="EMBL" id="KPL84519.1"/>
    </source>
</evidence>
<dbReference type="InterPro" id="IPR036163">
    <property type="entry name" value="HMA_dom_sf"/>
</dbReference>
<proteinExistence type="predicted"/>
<gene>
    <name evidence="3" type="ORF">SE15_05405</name>
</gene>
<dbReference type="PRINTS" id="PR00944">
    <property type="entry name" value="CUEXPORT"/>
</dbReference>
<keyword evidence="1" id="KW-0479">Metal-binding</keyword>
<evidence type="ECO:0000256" key="1">
    <source>
        <dbReference type="ARBA" id="ARBA00022723"/>
    </source>
</evidence>
<dbReference type="OrthoDB" id="9813965at2"/>
<keyword evidence="4" id="KW-1185">Reference proteome</keyword>
<sequence length="69" mass="7835">MSEIEFYVPAMHCAHCIHTIKMELHELNGVRAVEADLSSKKVRVQYEAPATPESIEKLLVEINYPPQKA</sequence>
<dbReference type="Pfam" id="PF00403">
    <property type="entry name" value="HMA"/>
    <property type="match status" value="1"/>
</dbReference>
<evidence type="ECO:0000259" key="2">
    <source>
        <dbReference type="PROSITE" id="PS50846"/>
    </source>
</evidence>
<feature type="domain" description="HMA" evidence="2">
    <location>
        <begin position="2"/>
        <end position="67"/>
    </location>
</feature>
<reference evidence="3 4" key="1">
    <citation type="submission" date="2015-07" db="EMBL/GenBank/DDBJ databases">
        <title>Whole genome sequence of Thermanaerothrix daxensis DSM 23592.</title>
        <authorList>
            <person name="Hemp J."/>
            <person name="Ward L.M."/>
            <person name="Pace L.A."/>
            <person name="Fischer W.W."/>
        </authorList>
    </citation>
    <scope>NUCLEOTIDE SEQUENCE [LARGE SCALE GENOMIC DNA]</scope>
    <source>
        <strain evidence="3 4">GNS-1</strain>
    </source>
</reference>
<dbReference type="PROSITE" id="PS50846">
    <property type="entry name" value="HMA_2"/>
    <property type="match status" value="1"/>
</dbReference>
<dbReference type="RefSeq" id="WP_054521056.1">
    <property type="nucleotide sequence ID" value="NZ_LGKO01000002.1"/>
</dbReference>
<dbReference type="Proteomes" id="UP000050544">
    <property type="component" value="Unassembled WGS sequence"/>
</dbReference>
<dbReference type="InterPro" id="IPR006121">
    <property type="entry name" value="HMA_dom"/>
</dbReference>
<organism evidence="3 4">
    <name type="scientific">Thermanaerothrix daxensis</name>
    <dbReference type="NCBI Taxonomy" id="869279"/>
    <lineage>
        <taxon>Bacteria</taxon>
        <taxon>Bacillati</taxon>
        <taxon>Chloroflexota</taxon>
        <taxon>Anaerolineae</taxon>
        <taxon>Anaerolineales</taxon>
        <taxon>Anaerolineaceae</taxon>
        <taxon>Thermanaerothrix</taxon>
    </lineage>
</organism>
<dbReference type="GO" id="GO:0006825">
    <property type="term" value="P:copper ion transport"/>
    <property type="evidence" value="ECO:0007669"/>
    <property type="project" value="InterPro"/>
</dbReference>
<dbReference type="SUPFAM" id="SSF55008">
    <property type="entry name" value="HMA, heavy metal-associated domain"/>
    <property type="match status" value="1"/>
</dbReference>
<dbReference type="Gene3D" id="3.30.70.100">
    <property type="match status" value="1"/>
</dbReference>
<dbReference type="STRING" id="869279.SE15_05405"/>
<dbReference type="CDD" id="cd00371">
    <property type="entry name" value="HMA"/>
    <property type="match status" value="1"/>
</dbReference>
<dbReference type="GO" id="GO:0005507">
    <property type="term" value="F:copper ion binding"/>
    <property type="evidence" value="ECO:0007669"/>
    <property type="project" value="InterPro"/>
</dbReference>